<feature type="compositionally biased region" description="Basic and acidic residues" evidence="1">
    <location>
        <begin position="34"/>
        <end position="48"/>
    </location>
</feature>
<feature type="region of interest" description="Disordered" evidence="1">
    <location>
        <begin position="1"/>
        <end position="343"/>
    </location>
</feature>
<keyword evidence="4" id="KW-1185">Reference proteome</keyword>
<dbReference type="AlphaFoldDB" id="A0A9W4XSF3"/>
<dbReference type="InterPro" id="IPR050923">
    <property type="entry name" value="Cell_Proc_Reg/RNA_Proc"/>
</dbReference>
<protein>
    <recommendedName>
        <fullName evidence="2">FHA domain-containing protein</fullName>
    </recommendedName>
</protein>
<comment type="caution">
    <text evidence="3">The sequence shown here is derived from an EMBL/GenBank/DDBJ whole genome shotgun (WGS) entry which is preliminary data.</text>
</comment>
<dbReference type="OrthoDB" id="444265at2759"/>
<dbReference type="Gene3D" id="2.60.200.20">
    <property type="match status" value="1"/>
</dbReference>
<dbReference type="InterPro" id="IPR000253">
    <property type="entry name" value="FHA_dom"/>
</dbReference>
<feature type="compositionally biased region" description="Basic and acidic residues" evidence="1">
    <location>
        <begin position="106"/>
        <end position="127"/>
    </location>
</feature>
<feature type="compositionally biased region" description="Basic and acidic residues" evidence="1">
    <location>
        <begin position="165"/>
        <end position="217"/>
    </location>
</feature>
<feature type="compositionally biased region" description="Polar residues" evidence="1">
    <location>
        <begin position="316"/>
        <end position="329"/>
    </location>
</feature>
<feature type="domain" description="FHA" evidence="2">
    <location>
        <begin position="404"/>
        <end position="471"/>
    </location>
</feature>
<dbReference type="SUPFAM" id="SSF49879">
    <property type="entry name" value="SMAD/FHA domain"/>
    <property type="match status" value="1"/>
</dbReference>
<dbReference type="PANTHER" id="PTHR23308">
    <property type="entry name" value="NUCLEAR INHIBITOR OF PROTEIN PHOSPHATASE-1"/>
    <property type="match status" value="1"/>
</dbReference>
<feature type="compositionally biased region" description="Polar residues" evidence="1">
    <location>
        <begin position="53"/>
        <end position="68"/>
    </location>
</feature>
<feature type="compositionally biased region" description="Basic and acidic residues" evidence="1">
    <location>
        <begin position="227"/>
        <end position="249"/>
    </location>
</feature>
<gene>
    <name evidence="3" type="ORF">PDIGIT_LOCUS12097</name>
</gene>
<dbReference type="InterPro" id="IPR008984">
    <property type="entry name" value="SMAD_FHA_dom_sf"/>
</dbReference>
<proteinExistence type="predicted"/>
<organism evidence="3 4">
    <name type="scientific">Periconia digitata</name>
    <dbReference type="NCBI Taxonomy" id="1303443"/>
    <lineage>
        <taxon>Eukaryota</taxon>
        <taxon>Fungi</taxon>
        <taxon>Dikarya</taxon>
        <taxon>Ascomycota</taxon>
        <taxon>Pezizomycotina</taxon>
        <taxon>Dothideomycetes</taxon>
        <taxon>Pleosporomycetidae</taxon>
        <taxon>Pleosporales</taxon>
        <taxon>Massarineae</taxon>
        <taxon>Periconiaceae</taxon>
        <taxon>Periconia</taxon>
    </lineage>
</organism>
<feature type="compositionally biased region" description="Basic residues" evidence="1">
    <location>
        <begin position="294"/>
        <end position="310"/>
    </location>
</feature>
<feature type="compositionally biased region" description="Basic and acidic residues" evidence="1">
    <location>
        <begin position="74"/>
        <end position="96"/>
    </location>
</feature>
<dbReference type="PROSITE" id="PS50006">
    <property type="entry name" value="FHA_DOMAIN"/>
    <property type="match status" value="1"/>
</dbReference>
<evidence type="ECO:0000313" key="4">
    <source>
        <dbReference type="Proteomes" id="UP001152607"/>
    </source>
</evidence>
<feature type="compositionally biased region" description="Basic residues" evidence="1">
    <location>
        <begin position="250"/>
        <end position="268"/>
    </location>
</feature>
<feature type="compositionally biased region" description="Basic and acidic residues" evidence="1">
    <location>
        <begin position="147"/>
        <end position="157"/>
    </location>
</feature>
<dbReference type="SMART" id="SM00240">
    <property type="entry name" value="FHA"/>
    <property type="match status" value="1"/>
</dbReference>
<evidence type="ECO:0000313" key="3">
    <source>
        <dbReference type="EMBL" id="CAI6338960.1"/>
    </source>
</evidence>
<name>A0A9W4XSF3_9PLEO</name>
<dbReference type="EMBL" id="CAOQHR010000008">
    <property type="protein sequence ID" value="CAI6338960.1"/>
    <property type="molecule type" value="Genomic_DNA"/>
</dbReference>
<dbReference type="Pfam" id="PF00498">
    <property type="entry name" value="FHA"/>
    <property type="match status" value="1"/>
</dbReference>
<dbReference type="Proteomes" id="UP001152607">
    <property type="component" value="Unassembled WGS sequence"/>
</dbReference>
<accession>A0A9W4XSF3</accession>
<evidence type="ECO:0000256" key="1">
    <source>
        <dbReference type="SAM" id="MobiDB-lite"/>
    </source>
</evidence>
<reference evidence="3" key="1">
    <citation type="submission" date="2023-01" db="EMBL/GenBank/DDBJ databases">
        <authorList>
            <person name="Van Ghelder C."/>
            <person name="Rancurel C."/>
        </authorList>
    </citation>
    <scope>NUCLEOTIDE SEQUENCE</scope>
    <source>
        <strain evidence="3">CNCM I-4278</strain>
    </source>
</reference>
<evidence type="ECO:0000259" key="2">
    <source>
        <dbReference type="PROSITE" id="PS50006"/>
    </source>
</evidence>
<sequence length="508" mass="59099">MAHETRTRELSPWSARRALTEQMNGPQRNPPPPPKEDQNAAPWKKDMPGRPPRNSSPVRNAGNVSTSKSPPPRRRTEAVRENEEKERTRPGSRKSEQSGVKSPLGSRDRELSPEPYRKPQDSRADERRRHRSKDRHGDKSTHRRRDSSREGRHERSRERRRHRSSERGSEKLDGSRRDRSTSRTDHHGRSRGDKRDRSPIRSERRDRSRDHSRDRSRDRRRNRSRDRKKESESGRTHDRKRDRSRDDHKQRRRDRSRSRSRDRRRHHSPDRDTDRRRRNRSPSSSSSRSPSPPPKRHKPMRSPSPRRRAKAPLPSQELSFRGTDNSSLPPTKYGGAPPTMEKPNFKPTGLLAKAANKVEGTKISLKYHEPPEARKPPKSAAWRLFVFKGEAVVDTIELHARSCWLLGRAHQVVDYLLEHPSSSAQHAVIQFRYILKTTEDEFGVKTQRGKVKPYVIDLESSNGTELNGKKLDPAKYFELRDKDILTFAGSEREYIVVLPPPDEVKEGV</sequence>